<gene>
    <name evidence="1" type="ORF">LEP1GSC131_3353</name>
</gene>
<dbReference type="AlphaFoldDB" id="A0A828YA62"/>
<name>A0A828YA62_9LEPT</name>
<reference evidence="1" key="1">
    <citation type="submission" date="2012-10" db="EMBL/GenBank/DDBJ databases">
        <authorList>
            <person name="Harkins D.M."/>
            <person name="Durkin A.S."/>
            <person name="Brinkac L.M."/>
            <person name="Selengut J.D."/>
            <person name="Sanka R."/>
            <person name="DePew J."/>
            <person name="Purushe J."/>
            <person name="Picardeau M."/>
            <person name="Werts C."/>
            <person name="Goarant C."/>
            <person name="Vinetz J.M."/>
            <person name="Sutton G.G."/>
            <person name="Nelson W.C."/>
            <person name="Fouts D.E."/>
        </authorList>
    </citation>
    <scope>NUCLEOTIDE SEQUENCE [LARGE SCALE GENOMIC DNA]</scope>
    <source>
        <strain evidence="1">200802841</strain>
    </source>
</reference>
<accession>A0A828YA62</accession>
<dbReference type="EMBL" id="AKWH02000016">
    <property type="protein sequence ID" value="EKO52828.1"/>
    <property type="molecule type" value="Genomic_DNA"/>
</dbReference>
<sequence>MQKFEVRYLRENNKVWFVFIGPEFTEFTHFIFPLLEPKLQPNDPALLTQVINGVLIKEMSNYYFKTTRMYYFSGLYTAVLPDDSGRLRNREVIKIQSGK</sequence>
<evidence type="ECO:0000313" key="2">
    <source>
        <dbReference type="Proteomes" id="UP000006339"/>
    </source>
</evidence>
<comment type="caution">
    <text evidence="1">The sequence shown here is derived from an EMBL/GenBank/DDBJ whole genome shotgun (WGS) entry which is preliminary data.</text>
</comment>
<proteinExistence type="predicted"/>
<keyword evidence="2" id="KW-1185">Reference proteome</keyword>
<organism evidence="1 2">
    <name type="scientific">Leptospira kirschneri str. 200802841</name>
    <dbReference type="NCBI Taxonomy" id="1193047"/>
    <lineage>
        <taxon>Bacteria</taxon>
        <taxon>Pseudomonadati</taxon>
        <taxon>Spirochaetota</taxon>
        <taxon>Spirochaetia</taxon>
        <taxon>Leptospirales</taxon>
        <taxon>Leptospiraceae</taxon>
        <taxon>Leptospira</taxon>
    </lineage>
</organism>
<dbReference type="Proteomes" id="UP000006339">
    <property type="component" value="Unassembled WGS sequence"/>
</dbReference>
<protein>
    <submittedName>
        <fullName evidence="1">Uncharacterized protein</fullName>
    </submittedName>
</protein>
<evidence type="ECO:0000313" key="1">
    <source>
        <dbReference type="EMBL" id="EKO52828.1"/>
    </source>
</evidence>